<dbReference type="Pfam" id="PF13466">
    <property type="entry name" value="STAS_2"/>
    <property type="match status" value="1"/>
</dbReference>
<dbReference type="RefSeq" id="WP_181549582.1">
    <property type="nucleotide sequence ID" value="NZ_JACDUS010000001.1"/>
</dbReference>
<keyword evidence="3" id="KW-1185">Reference proteome</keyword>
<comment type="caution">
    <text evidence="2">The sequence shown here is derived from an EMBL/GenBank/DDBJ whole genome shotgun (WGS) entry which is preliminary data.</text>
</comment>
<keyword evidence="2" id="KW-0808">Transferase</keyword>
<evidence type="ECO:0000259" key="1">
    <source>
        <dbReference type="PROSITE" id="PS50801"/>
    </source>
</evidence>
<dbReference type="GO" id="GO:0043856">
    <property type="term" value="F:anti-sigma factor antagonist activity"/>
    <property type="evidence" value="ECO:0007669"/>
    <property type="project" value="TreeGrafter"/>
</dbReference>
<feature type="domain" description="STAS" evidence="1">
    <location>
        <begin position="412"/>
        <end position="512"/>
    </location>
</feature>
<proteinExistence type="predicted"/>
<evidence type="ECO:0000313" key="3">
    <source>
        <dbReference type="Proteomes" id="UP000525298"/>
    </source>
</evidence>
<dbReference type="InterPro" id="IPR002645">
    <property type="entry name" value="STAS_dom"/>
</dbReference>
<dbReference type="EC" id="2.4.1.187" evidence="2"/>
<dbReference type="Proteomes" id="UP000525298">
    <property type="component" value="Unassembled WGS sequence"/>
</dbReference>
<reference evidence="2 3" key="1">
    <citation type="submission" date="2020-07" db="EMBL/GenBank/DDBJ databases">
        <title>Genomic Encyclopedia of Type Strains, Phase IV (KMG-IV): sequencing the most valuable type-strain genomes for metagenomic binning, comparative biology and taxonomic classification.</title>
        <authorList>
            <person name="Goeker M."/>
        </authorList>
    </citation>
    <scope>NUCLEOTIDE SEQUENCE [LARGE SCALE GENOMIC DNA]</scope>
    <source>
        <strain evidence="2 3">DSM 17721</strain>
    </source>
</reference>
<dbReference type="EMBL" id="JACDUS010000001">
    <property type="protein sequence ID" value="MBA2879896.1"/>
    <property type="molecule type" value="Genomic_DNA"/>
</dbReference>
<dbReference type="CDD" id="cd07043">
    <property type="entry name" value="STAS_anti-anti-sigma_factors"/>
    <property type="match status" value="2"/>
</dbReference>
<protein>
    <submittedName>
        <fullName evidence="2">N-acetylglucosaminyldiphosphoundecaprenol N-acetyl-beta-D-mannosaminyltransferase</fullName>
        <ecNumber evidence="2">2.4.1.187</ecNumber>
    </submittedName>
</protein>
<dbReference type="Pfam" id="PF01740">
    <property type="entry name" value="STAS"/>
    <property type="match status" value="1"/>
</dbReference>
<name>A0A7W0C671_9BACT</name>
<dbReference type="InterPro" id="IPR036513">
    <property type="entry name" value="STAS_dom_sf"/>
</dbReference>
<accession>A0A7W0C671</accession>
<evidence type="ECO:0000313" key="2">
    <source>
        <dbReference type="EMBL" id="MBA2879896.1"/>
    </source>
</evidence>
<dbReference type="GO" id="GO:0047244">
    <property type="term" value="F:N-acetylglucosaminyldiphosphoundecaprenol N-acetyl-beta-D-mannosaminyltransferase activity"/>
    <property type="evidence" value="ECO:0007669"/>
    <property type="project" value="UniProtKB-EC"/>
</dbReference>
<dbReference type="PANTHER" id="PTHR33495:SF2">
    <property type="entry name" value="ANTI-SIGMA FACTOR ANTAGONIST TM_1081-RELATED"/>
    <property type="match status" value="1"/>
</dbReference>
<dbReference type="Pfam" id="PF03808">
    <property type="entry name" value="Glyco_tran_WecG"/>
    <property type="match status" value="1"/>
</dbReference>
<dbReference type="PROSITE" id="PS50801">
    <property type="entry name" value="STAS"/>
    <property type="match status" value="2"/>
</dbReference>
<dbReference type="SUPFAM" id="SSF52091">
    <property type="entry name" value="SpoIIaa-like"/>
    <property type="match status" value="2"/>
</dbReference>
<sequence length="512" mass="57482">MKPALFETTVLLGVPIDNLGLDEAVDRIFSMADAYARDGRPRLAVAVDADTIIRMNAKPNARTGHSRDWINAMRHSDLMMPMGRATAWAARSMGTRLKPPFSGDQWFDKFLRLAEKKQKSLFLVGHSSREVNTAADLLRPAYPDIRLAGWVAFGRRHNPKPENSSDTGLQDEINSSYADFLLIDLQDPRVGSWLARHRHRLNIPVTLAFTGSRQITSGIARHLQGRGGNFSLFFYSIWRQFLHTPVVFGFKVLPIVVYQQYQHLVHKLFHARPPTASVKASMSRSPQGTILKIIVLPDPLDASVIGEIKDELKSMIRQAPKIVLDLSDVYFMDSSGLGLLLALWRTAAAGNRQIFLVGVRPPVYRFFKVSRTLDFFEKSILPDQDAAIEILSRNSRGSSFYYLAVIRGRATVFHLYGQLDAPSAAGMDMESVIETIGDRNAIFNLAGLKFIDSAGMHLFIQIQRHAARNGRTCIFCGLSPQVRQMFEILRLDELFFVTEDIPAAEKILSDNI</sequence>
<dbReference type="InterPro" id="IPR058548">
    <property type="entry name" value="MlaB-like_STAS"/>
</dbReference>
<gene>
    <name evidence="2" type="ORF">HNR65_000203</name>
</gene>
<dbReference type="Gene3D" id="3.30.750.24">
    <property type="entry name" value="STAS domain"/>
    <property type="match status" value="2"/>
</dbReference>
<dbReference type="InterPro" id="IPR004629">
    <property type="entry name" value="WecG_TagA_CpsF"/>
</dbReference>
<keyword evidence="2" id="KW-0328">Glycosyltransferase</keyword>
<dbReference type="PANTHER" id="PTHR33495">
    <property type="entry name" value="ANTI-SIGMA FACTOR ANTAGONIST TM_1081-RELATED-RELATED"/>
    <property type="match status" value="1"/>
</dbReference>
<organism evidence="2 3">
    <name type="scientific">Desulfosalsimonas propionicica</name>
    <dbReference type="NCBI Taxonomy" id="332175"/>
    <lineage>
        <taxon>Bacteria</taxon>
        <taxon>Pseudomonadati</taxon>
        <taxon>Thermodesulfobacteriota</taxon>
        <taxon>Desulfobacteria</taxon>
        <taxon>Desulfobacterales</taxon>
        <taxon>Desulfosalsimonadaceae</taxon>
        <taxon>Desulfosalsimonas</taxon>
    </lineage>
</organism>
<dbReference type="AlphaFoldDB" id="A0A7W0C671"/>
<feature type="domain" description="STAS" evidence="1">
    <location>
        <begin position="293"/>
        <end position="391"/>
    </location>
</feature>